<organism evidence="1 2">
    <name type="scientific">Patiriisocius marinistellae</name>
    <dbReference type="NCBI Taxonomy" id="2494560"/>
    <lineage>
        <taxon>Bacteria</taxon>
        <taxon>Pseudomonadati</taxon>
        <taxon>Bacteroidota</taxon>
        <taxon>Flavobacteriia</taxon>
        <taxon>Flavobacteriales</taxon>
        <taxon>Flavobacteriaceae</taxon>
        <taxon>Patiriisocius</taxon>
    </lineage>
</organism>
<evidence type="ECO:0000313" key="2">
    <source>
        <dbReference type="Proteomes" id="UP000326994"/>
    </source>
</evidence>
<name>A0A5J4FWM4_9FLAO</name>
<dbReference type="EMBL" id="BKCF01000005">
    <property type="protein sequence ID" value="GEQ87097.1"/>
    <property type="molecule type" value="Genomic_DNA"/>
</dbReference>
<dbReference type="SUPFAM" id="SSF49464">
    <property type="entry name" value="Carboxypeptidase regulatory domain-like"/>
    <property type="match status" value="1"/>
</dbReference>
<comment type="caution">
    <text evidence="1">The sequence shown here is derived from an EMBL/GenBank/DDBJ whole genome shotgun (WGS) entry which is preliminary data.</text>
</comment>
<reference evidence="1 2" key="1">
    <citation type="submission" date="2019-08" db="EMBL/GenBank/DDBJ databases">
        <title>Ulvibacter marinistellae sp. nov., isolated from a starfish, Patiria pectinifera.</title>
        <authorList>
            <person name="Kawano K."/>
            <person name="Ushijima N."/>
            <person name="Kihara M."/>
            <person name="Itoh H."/>
        </authorList>
    </citation>
    <scope>NUCLEOTIDE SEQUENCE [LARGE SCALE GENOMIC DNA]</scope>
    <source>
        <strain evidence="1 2">KK4</strain>
    </source>
</reference>
<proteinExistence type="predicted"/>
<gene>
    <name evidence="1" type="ORF">ULMS_26050</name>
</gene>
<dbReference type="AlphaFoldDB" id="A0A5J4FWM4"/>
<sequence length="262" mass="29291">MPSCIIAQEAQRVLVNGYITAPVGDIVEGIHVYNISSQKGTVTDANGEFKLEMAINERLEVTSLQYVGFKVIVDKGIIDNMQVRIYLNPMVNELKEVIIRPYDLSGNIAVDVGKINTFNPNQGWDLSYEQLEFGYEFAPDGVTAIQGNVAQDAYYNGQQQYGGDLIGGLGLLKNLIFGRSEKEKPASQLQIESELIANGIRGRFTNQFLTENYNIPAELATDFVYYVQESGIPPTYLKPENKLLLLDYLTGKSKEYLRTIEK</sequence>
<dbReference type="InterPro" id="IPR008969">
    <property type="entry name" value="CarboxyPept-like_regulatory"/>
</dbReference>
<accession>A0A5J4FWM4</accession>
<keyword evidence="2" id="KW-1185">Reference proteome</keyword>
<dbReference type="Proteomes" id="UP000326994">
    <property type="component" value="Unassembled WGS sequence"/>
</dbReference>
<protein>
    <submittedName>
        <fullName evidence="1">Membrane protein</fullName>
    </submittedName>
</protein>
<evidence type="ECO:0000313" key="1">
    <source>
        <dbReference type="EMBL" id="GEQ87097.1"/>
    </source>
</evidence>